<keyword evidence="2" id="KW-1185">Reference proteome</keyword>
<dbReference type="EMBL" id="SGXA01000002">
    <property type="protein sequence ID" value="RZS72147.1"/>
    <property type="molecule type" value="Genomic_DNA"/>
</dbReference>
<dbReference type="InterPro" id="IPR029016">
    <property type="entry name" value="GAF-like_dom_sf"/>
</dbReference>
<name>A0A4Q7MU32_9BACT</name>
<dbReference type="SUPFAM" id="SSF55781">
    <property type="entry name" value="GAF domain-like"/>
    <property type="match status" value="1"/>
</dbReference>
<dbReference type="RefSeq" id="WP_130542595.1">
    <property type="nucleotide sequence ID" value="NZ_CP042431.1"/>
</dbReference>
<dbReference type="Gene3D" id="3.30.450.40">
    <property type="match status" value="1"/>
</dbReference>
<reference evidence="1 2" key="1">
    <citation type="submission" date="2019-02" db="EMBL/GenBank/DDBJ databases">
        <title>Genomic Encyclopedia of Type Strains, Phase IV (KMG-IV): sequencing the most valuable type-strain genomes for metagenomic binning, comparative biology and taxonomic classification.</title>
        <authorList>
            <person name="Goeker M."/>
        </authorList>
    </citation>
    <scope>NUCLEOTIDE SEQUENCE [LARGE SCALE GENOMIC DNA]</scope>
    <source>
        <strain evidence="1 2">DSM 18116</strain>
    </source>
</reference>
<sequence length="801" mass="92786">MESNFTQAPHSYLSFAPLIREWEKMIREGREGTRQLYQDLLNKVRQYPELLGRIDDLSVLDKHKTLIEQMMATVFPVTLNDKEDLFGAGFPFQMKMFYESTKFRELFIVDPHSHDITLPEADACGGGSPQSGKEDCMYQFILSRLYDIDKTDTVRMVEPYKCPETGLDRYMELEIDTRFLDVRVRGELPPLPDEVQLGCVKAGGGIDHVPGLRTALPLDKFEFEGMVIIRIWEVTEREVLNIIRDKLLHLNNFADTHLFGELQNQVQNLLGVPGVKTAVKPFFQVNNHMVLSEFYTTMTDQMVKRKPSPEKLQYLYQAVTNAFEKNPKPLLVNEITEEAVMRYPFLTFMAEYGWRSAIICPLFSDSREVMGVLIIVTEEKGKFQPEHVLRIEPAIPLFKIAMEKAQENLDHQVDRVIKDQFTAVQDAVEWRFTEAALNYLTGMDKGDGEVKIEPIVFENVYPLYGAIDIRNSSVERNHSIQLDLLEQLNQANDIVLAAKKDHPFPLLDETNFKIRKYIHSVSNILFADDELSILQFLKVEVVQLFKHLQTIMPSLNKPINKYFEAVDSPVEMVYHHRKKYEDSITQINNEVARFIDHEQKMAQQIFPHYFERFVTDGVDFNIYIGQSITPEKKFDFFYLRNLKIWQLSTLAKAARLTHSLEKQLAMPLQTSQLILAHSHPISISFRTAERKFDVDGAYNIRYEIIKKRIDKVHLKDSNERLTKPGYIAIVYSQQQEAFEYLEYIEYLQNQGLLRGEVERLELEELQGVSGLKALRVGVNLEVESEDSDQEKEGRKLAGVNK</sequence>
<comment type="caution">
    <text evidence="1">The sequence shown here is derived from an EMBL/GenBank/DDBJ whole genome shotgun (WGS) entry which is preliminary data.</text>
</comment>
<dbReference type="OrthoDB" id="627374at2"/>
<dbReference type="AlphaFoldDB" id="A0A4Q7MU32"/>
<evidence type="ECO:0000313" key="2">
    <source>
        <dbReference type="Proteomes" id="UP000293874"/>
    </source>
</evidence>
<accession>A0A4Q7MU32</accession>
<evidence type="ECO:0008006" key="3">
    <source>
        <dbReference type="Google" id="ProtNLM"/>
    </source>
</evidence>
<evidence type="ECO:0000313" key="1">
    <source>
        <dbReference type="EMBL" id="RZS72147.1"/>
    </source>
</evidence>
<gene>
    <name evidence="1" type="ORF">EV199_4062</name>
</gene>
<dbReference type="Proteomes" id="UP000293874">
    <property type="component" value="Unassembled WGS sequence"/>
</dbReference>
<protein>
    <recommendedName>
        <fullName evidence="3">GAF domain-containing protein</fullName>
    </recommendedName>
</protein>
<organism evidence="1 2">
    <name type="scientific">Pseudobacter ginsenosidimutans</name>
    <dbReference type="NCBI Taxonomy" id="661488"/>
    <lineage>
        <taxon>Bacteria</taxon>
        <taxon>Pseudomonadati</taxon>
        <taxon>Bacteroidota</taxon>
        <taxon>Chitinophagia</taxon>
        <taxon>Chitinophagales</taxon>
        <taxon>Chitinophagaceae</taxon>
        <taxon>Pseudobacter</taxon>
    </lineage>
</organism>
<proteinExistence type="predicted"/>